<evidence type="ECO:0000313" key="7">
    <source>
        <dbReference type="Proteomes" id="UP000070659"/>
    </source>
</evidence>
<keyword evidence="1" id="KW-0812">Transmembrane</keyword>
<dbReference type="EMBL" id="LAXD01000001">
    <property type="protein sequence ID" value="KWX02508.1"/>
    <property type="molecule type" value="Genomic_DNA"/>
</dbReference>
<feature type="transmembrane region" description="Helical" evidence="1">
    <location>
        <begin position="14"/>
        <end position="33"/>
    </location>
</feature>
<evidence type="ECO:0000313" key="2">
    <source>
        <dbReference type="EMBL" id="KWX02508.1"/>
    </source>
</evidence>
<keyword evidence="5" id="KW-1185">Reference proteome</keyword>
<reference evidence="5" key="4">
    <citation type="submission" date="2015-04" db="EMBL/GenBank/DDBJ databases">
        <title>Physiological reanalysis, assessment of diazotrophy, and genome sequences of multiple isolates of Streptomyces thermoautotrophicus.</title>
        <authorList>
            <person name="MacKellar D.C."/>
            <person name="Lieber L."/>
            <person name="Norman J."/>
            <person name="Bolger A."/>
            <person name="Tobin C."/>
            <person name="Murray J.W."/>
            <person name="Chang R."/>
            <person name="Ford T."/>
            <person name="Nguyen P.Q."/>
            <person name="Woodward J."/>
            <person name="Permingeat H."/>
            <person name="Joshi N.S."/>
            <person name="Silver P.A."/>
            <person name="Usadel B."/>
            <person name="Rutherford A.W."/>
            <person name="Friesen M."/>
            <person name="Prell J."/>
        </authorList>
    </citation>
    <scope>NUCLEOTIDE SEQUENCE [LARGE SCALE GENOMIC DNA]</scope>
    <source>
        <strain evidence="5">H1</strain>
    </source>
</reference>
<dbReference type="EMBL" id="JYIJ01000017">
    <property type="protein sequence ID" value="KWX03613.1"/>
    <property type="molecule type" value="Genomic_DNA"/>
</dbReference>
<protein>
    <submittedName>
        <fullName evidence="2">Uncharacterized protein</fullName>
    </submittedName>
</protein>
<sequence>MTFSADQPRNRQRAGAAFVTGIGFLVLLLAELAPSTVPALYVIGGSFVTAGLIALLTSI</sequence>
<gene>
    <name evidence="2" type="ORF">LI90_3551</name>
    <name evidence="3" type="ORF">TH66_12280</name>
    <name evidence="4" type="ORF">TR74_12215</name>
</gene>
<dbReference type="Proteomes" id="UP000070598">
    <property type="component" value="Unassembled WGS sequence"/>
</dbReference>
<feature type="transmembrane region" description="Helical" evidence="1">
    <location>
        <begin position="39"/>
        <end position="57"/>
    </location>
</feature>
<reference evidence="2" key="3">
    <citation type="submission" date="2015-04" db="EMBL/GenBank/DDBJ databases">
        <title>Physiological reanalysis, assessment of diazotrophy, and genome sequences of multiple isolates of Streptomyces thermoautotrophicus.</title>
        <authorList>
            <person name="MacKellar D.C."/>
            <person name="Lieber L."/>
            <person name="Norman J."/>
            <person name="Bolger A."/>
            <person name="Tobin C."/>
            <person name="Murray J.W."/>
            <person name="Woodward J."/>
            <person name="Friesen M."/>
            <person name="Prell J."/>
        </authorList>
    </citation>
    <scope>NUCLEOTIDE SEQUENCE [LARGE SCALE GENOMIC DNA]</scope>
    <source>
        <strain evidence="2">H1</strain>
    </source>
</reference>
<dbReference type="PATRIC" id="fig|1469144.10.peg.3810"/>
<reference evidence="3 7" key="1">
    <citation type="submission" date="2015-02" db="EMBL/GenBank/DDBJ databases">
        <title>Physiological reanalysis, assessment of diazotrophy, and genome sequences of multiple isolates of Streptomyces thermoautotrophicus.</title>
        <authorList>
            <person name="MacKellar D.C."/>
            <person name="Lieber L."/>
            <person name="Norman J."/>
            <person name="Bolger A."/>
            <person name="Tobin C."/>
            <person name="Murray J.W."/>
            <person name="Prell J."/>
        </authorList>
    </citation>
    <scope>NUCLEOTIDE SEQUENCE [LARGE SCALE GENOMIC DNA]</scope>
    <source>
        <strain evidence="3 7">UBT1</strain>
    </source>
</reference>
<accession>A0A132MX74</accession>
<name>A0A132MX74_9ACTN</name>
<evidence type="ECO:0000313" key="5">
    <source>
        <dbReference type="Proteomes" id="UP000070188"/>
    </source>
</evidence>
<proteinExistence type="predicted"/>
<dbReference type="EMBL" id="JYIK01000906">
    <property type="protein sequence ID" value="KWX08998.1"/>
    <property type="molecule type" value="Genomic_DNA"/>
</dbReference>
<dbReference type="RefSeq" id="WP_066889554.1">
    <property type="nucleotide sequence ID" value="NZ_JYIJ01000017.1"/>
</dbReference>
<keyword evidence="1" id="KW-1133">Transmembrane helix</keyword>
<organism evidence="2 5">
    <name type="scientific">Carbonactinospora thermoautotrophica</name>
    <dbReference type="NCBI Taxonomy" id="1469144"/>
    <lineage>
        <taxon>Bacteria</taxon>
        <taxon>Bacillati</taxon>
        <taxon>Actinomycetota</taxon>
        <taxon>Actinomycetes</taxon>
        <taxon>Kitasatosporales</taxon>
        <taxon>Carbonactinosporaceae</taxon>
        <taxon>Carbonactinospora</taxon>
    </lineage>
</organism>
<evidence type="ECO:0000313" key="4">
    <source>
        <dbReference type="EMBL" id="KWX08998.1"/>
    </source>
</evidence>
<keyword evidence="1" id="KW-0472">Membrane</keyword>
<dbReference type="AlphaFoldDB" id="A0A132MX74"/>
<evidence type="ECO:0000313" key="6">
    <source>
        <dbReference type="Proteomes" id="UP000070598"/>
    </source>
</evidence>
<reference evidence="6" key="2">
    <citation type="submission" date="2015-02" db="EMBL/GenBank/DDBJ databases">
        <title>Physiological reanalysis, assessment of diazotrophy, and genome sequences of multiple isolates of Streptomyces thermoautotrophicus.</title>
        <authorList>
            <person name="MacKellar D.C."/>
            <person name="Lieber L."/>
            <person name="Norman J."/>
            <person name="Bolger A."/>
            <person name="Tobin C."/>
            <person name="Murray J.W."/>
            <person name="Friesen M."/>
            <person name="Prell J."/>
        </authorList>
    </citation>
    <scope>NUCLEOTIDE SEQUENCE [LARGE SCALE GENOMIC DNA]</scope>
    <source>
        <strain evidence="6">UBT1</strain>
    </source>
</reference>
<comment type="caution">
    <text evidence="2">The sequence shown here is derived from an EMBL/GenBank/DDBJ whole genome shotgun (WGS) entry which is preliminary data.</text>
</comment>
<dbReference type="Proteomes" id="UP000070188">
    <property type="component" value="Unassembled WGS sequence"/>
</dbReference>
<evidence type="ECO:0000256" key="1">
    <source>
        <dbReference type="SAM" id="Phobius"/>
    </source>
</evidence>
<evidence type="ECO:0000313" key="3">
    <source>
        <dbReference type="EMBL" id="KWX03613.1"/>
    </source>
</evidence>
<dbReference type="Proteomes" id="UP000070659">
    <property type="component" value="Unassembled WGS sequence"/>
</dbReference>